<dbReference type="CDD" id="cd07377">
    <property type="entry name" value="WHTH_GntR"/>
    <property type="match status" value="1"/>
</dbReference>
<dbReference type="SUPFAM" id="SSF48008">
    <property type="entry name" value="GntR ligand-binding domain-like"/>
    <property type="match status" value="1"/>
</dbReference>
<sequence>MFNSTAVAANAARLIQQWINDGTYPAGSLLPSQRELSERLGISRTSLREAFSTLQGLGLIVARPGKGVYVAEGPAPSAHPWRFADSHSLTDIYQLRFALENFTARLAALVVEPADIDALRANAEAMQACIEASDFTQAAQLDFDFHMQIIAISGNRAIAEILRNSAEIIQESQRLPFYKRGARRATFNEHTAIIDALAAGDPSLAQRAMAEHIVQAAQRAGVHFPTSLDPG</sequence>
<dbReference type="PROSITE" id="PS50949">
    <property type="entry name" value="HTH_GNTR"/>
    <property type="match status" value="1"/>
</dbReference>
<gene>
    <name evidence="5" type="ORF">F1599_06635</name>
</gene>
<feature type="domain" description="HTH gntR-type" evidence="4">
    <location>
        <begin position="5"/>
        <end position="73"/>
    </location>
</feature>
<dbReference type="SMART" id="SM00895">
    <property type="entry name" value="FCD"/>
    <property type="match status" value="1"/>
</dbReference>
<proteinExistence type="predicted"/>
<dbReference type="InterPro" id="IPR011711">
    <property type="entry name" value="GntR_C"/>
</dbReference>
<keyword evidence="2" id="KW-0238">DNA-binding</keyword>
<dbReference type="Proteomes" id="UP000324324">
    <property type="component" value="Unassembled WGS sequence"/>
</dbReference>
<keyword evidence="3" id="KW-0804">Transcription</keyword>
<dbReference type="RefSeq" id="WP_150082604.1">
    <property type="nucleotide sequence ID" value="NZ_VWRN01000022.1"/>
</dbReference>
<evidence type="ECO:0000313" key="5">
    <source>
        <dbReference type="EMBL" id="KAA6128618.1"/>
    </source>
</evidence>
<dbReference type="InterPro" id="IPR036388">
    <property type="entry name" value="WH-like_DNA-bd_sf"/>
</dbReference>
<keyword evidence="6" id="KW-1185">Reference proteome</keyword>
<dbReference type="GO" id="GO:0003700">
    <property type="term" value="F:DNA-binding transcription factor activity"/>
    <property type="evidence" value="ECO:0007669"/>
    <property type="project" value="InterPro"/>
</dbReference>
<name>A0A5M8AXW0_9BURK</name>
<evidence type="ECO:0000313" key="6">
    <source>
        <dbReference type="Proteomes" id="UP000324324"/>
    </source>
</evidence>
<dbReference type="SMART" id="SM00345">
    <property type="entry name" value="HTH_GNTR"/>
    <property type="match status" value="1"/>
</dbReference>
<dbReference type="InterPro" id="IPR008920">
    <property type="entry name" value="TF_FadR/GntR_C"/>
</dbReference>
<evidence type="ECO:0000256" key="1">
    <source>
        <dbReference type="ARBA" id="ARBA00023015"/>
    </source>
</evidence>
<dbReference type="PANTHER" id="PTHR43537:SF5">
    <property type="entry name" value="UXU OPERON TRANSCRIPTIONAL REGULATOR"/>
    <property type="match status" value="1"/>
</dbReference>
<dbReference type="SUPFAM" id="SSF46785">
    <property type="entry name" value="Winged helix' DNA-binding domain"/>
    <property type="match status" value="1"/>
</dbReference>
<dbReference type="Gene3D" id="1.20.120.530">
    <property type="entry name" value="GntR ligand-binding domain-like"/>
    <property type="match status" value="1"/>
</dbReference>
<dbReference type="EMBL" id="VWRN01000022">
    <property type="protein sequence ID" value="KAA6128618.1"/>
    <property type="molecule type" value="Genomic_DNA"/>
</dbReference>
<accession>A0A5M8AXW0</accession>
<dbReference type="Pfam" id="PF00392">
    <property type="entry name" value="GntR"/>
    <property type="match status" value="1"/>
</dbReference>
<dbReference type="PANTHER" id="PTHR43537">
    <property type="entry name" value="TRANSCRIPTIONAL REGULATOR, GNTR FAMILY"/>
    <property type="match status" value="1"/>
</dbReference>
<evidence type="ECO:0000256" key="3">
    <source>
        <dbReference type="ARBA" id="ARBA00023163"/>
    </source>
</evidence>
<evidence type="ECO:0000256" key="2">
    <source>
        <dbReference type="ARBA" id="ARBA00023125"/>
    </source>
</evidence>
<dbReference type="AlphaFoldDB" id="A0A5M8AXW0"/>
<dbReference type="InterPro" id="IPR000524">
    <property type="entry name" value="Tscrpt_reg_HTH_GntR"/>
</dbReference>
<comment type="caution">
    <text evidence="5">The sequence shown here is derived from an EMBL/GenBank/DDBJ whole genome shotgun (WGS) entry which is preliminary data.</text>
</comment>
<dbReference type="PRINTS" id="PR00035">
    <property type="entry name" value="HTHGNTR"/>
</dbReference>
<keyword evidence="1" id="KW-0805">Transcription regulation</keyword>
<dbReference type="InterPro" id="IPR036390">
    <property type="entry name" value="WH_DNA-bd_sf"/>
</dbReference>
<evidence type="ECO:0000259" key="4">
    <source>
        <dbReference type="PROSITE" id="PS50949"/>
    </source>
</evidence>
<reference evidence="5 6" key="1">
    <citation type="submission" date="2019-09" db="EMBL/GenBank/DDBJ databases">
        <title>Isolation of a novel species in the genus Cupriavidus from patients with sepsis using whole genome sequencing.</title>
        <authorList>
            <person name="Kweon O.J."/>
            <person name="Lee M.-K."/>
        </authorList>
    </citation>
    <scope>NUCLEOTIDE SEQUENCE [LARGE SCALE GENOMIC DNA]</scope>
    <source>
        <strain evidence="5 6">MKL-01</strain>
    </source>
</reference>
<protein>
    <submittedName>
        <fullName evidence="5">FadR family transcriptional regulator</fullName>
    </submittedName>
</protein>
<organism evidence="5 6">
    <name type="scientific">Cupriavidus cauae</name>
    <dbReference type="NCBI Taxonomy" id="2608999"/>
    <lineage>
        <taxon>Bacteria</taxon>
        <taxon>Pseudomonadati</taxon>
        <taxon>Pseudomonadota</taxon>
        <taxon>Betaproteobacteria</taxon>
        <taxon>Burkholderiales</taxon>
        <taxon>Burkholderiaceae</taxon>
        <taxon>Cupriavidus</taxon>
    </lineage>
</organism>
<dbReference type="Gene3D" id="1.10.10.10">
    <property type="entry name" value="Winged helix-like DNA-binding domain superfamily/Winged helix DNA-binding domain"/>
    <property type="match status" value="1"/>
</dbReference>
<dbReference type="Pfam" id="PF07729">
    <property type="entry name" value="FCD"/>
    <property type="match status" value="1"/>
</dbReference>
<dbReference type="GO" id="GO:0003677">
    <property type="term" value="F:DNA binding"/>
    <property type="evidence" value="ECO:0007669"/>
    <property type="project" value="UniProtKB-KW"/>
</dbReference>